<proteinExistence type="predicted"/>
<dbReference type="InterPro" id="IPR036412">
    <property type="entry name" value="HAD-like_sf"/>
</dbReference>
<dbReference type="SUPFAM" id="SSF56784">
    <property type="entry name" value="HAD-like"/>
    <property type="match status" value="1"/>
</dbReference>
<reference evidence="1 2" key="1">
    <citation type="journal article" date="2011" name="Stand. Genomic Sci.">
        <title>Complete genome sequence of Weeksella virosa type strain (9751).</title>
        <authorList>
            <person name="Lang E."/>
            <person name="Teshima H."/>
            <person name="Lucas S."/>
            <person name="Lapidus A."/>
            <person name="Hammon N."/>
            <person name="Deshpande S."/>
            <person name="Nolan M."/>
            <person name="Cheng J.F."/>
            <person name="Pitluck S."/>
            <person name="Liolios K."/>
            <person name="Pagani I."/>
            <person name="Mikhailova N."/>
            <person name="Ivanova N."/>
            <person name="Mavromatis K."/>
            <person name="Pati A."/>
            <person name="Tapia R."/>
            <person name="Han C."/>
            <person name="Goodwin L."/>
            <person name="Chen A."/>
            <person name="Palaniappan K."/>
            <person name="Land M."/>
            <person name="Hauser L."/>
            <person name="Chang Y.J."/>
            <person name="Jeffries C.D."/>
            <person name="Brambilla E.M."/>
            <person name="Kopitz M."/>
            <person name="Rohde M."/>
            <person name="Goker M."/>
            <person name="Tindall B.J."/>
            <person name="Detter J.C."/>
            <person name="Woyke T."/>
            <person name="Bristow J."/>
            <person name="Eisen J.A."/>
            <person name="Markowitz V."/>
            <person name="Hugenholtz P."/>
            <person name="Klenk H.P."/>
            <person name="Kyrpides N.C."/>
        </authorList>
    </citation>
    <scope>NUCLEOTIDE SEQUENCE [LARGE SCALE GENOMIC DNA]</scope>
    <source>
        <strain evidence="2">ATCC 43766 / DSM 16922 / JCM 21250 / NBRC 16016 / NCTC 11634 / CL345/78</strain>
    </source>
</reference>
<dbReference type="Proteomes" id="UP000008641">
    <property type="component" value="Chromosome"/>
</dbReference>
<dbReference type="RefSeq" id="WP_013597715.1">
    <property type="nucleotide sequence ID" value="NC_015144.1"/>
</dbReference>
<reference evidence="2" key="2">
    <citation type="journal article" date="2011" name="Stand. Genomic Sci.">
        <title>Complete genome sequence of Weeksella virosa type strain (9751T).</title>
        <authorList>
            <person name="Lang E."/>
            <person name="Teshima H."/>
            <person name="Lucas S."/>
            <person name="Lapidus A."/>
            <person name="Hammon N."/>
            <person name="Deshpande S."/>
            <person name="Nolan M."/>
            <person name="Cheng J."/>
            <person name="Pitluck S."/>
            <person name="Liolios K."/>
            <person name="Pagani I."/>
            <person name="Mikhailova N."/>
            <person name="Ivanova N."/>
            <person name="Mavromatis K."/>
            <person name="Pati A."/>
            <person name="Tapia R."/>
            <person name="Han C."/>
            <person name="Goodwin L."/>
            <person name="Chen A."/>
            <person name="Palaniappan K."/>
            <person name="Land M."/>
            <person name="Hauser L."/>
            <person name="Chang Y."/>
            <person name="Jeffries C."/>
            <person name="Brambilla E."/>
            <person name="Kopitz M."/>
            <person name="Rohde M."/>
            <person name="Goker M."/>
            <person name="Tindall B."/>
            <person name="Detter J."/>
            <person name="Woyke T."/>
            <person name="Bristow J."/>
            <person name="Eisen J."/>
            <person name="Markowitz V."/>
            <person name="Hugenholtz P."/>
            <person name="Klenk H."/>
            <person name="Kyrpides N."/>
        </authorList>
    </citation>
    <scope>NUCLEOTIDE SEQUENCE [LARGE SCALE GENOMIC DNA]</scope>
    <source>
        <strain evidence="2">ATCC 43766 / DSM 16922 / JCM 21250 / NBRC 16016 / NCTC 11634 / CL345/78</strain>
    </source>
</reference>
<dbReference type="InterPro" id="IPR023214">
    <property type="entry name" value="HAD_sf"/>
</dbReference>
<dbReference type="STRING" id="865938.Weevi_0604"/>
<dbReference type="eggNOG" id="COG0560">
    <property type="taxonomic scope" value="Bacteria"/>
</dbReference>
<dbReference type="InterPro" id="IPR006385">
    <property type="entry name" value="HAD_hydro_SerB1"/>
</dbReference>
<dbReference type="Gene3D" id="3.40.50.1000">
    <property type="entry name" value="HAD superfamily/HAD-like"/>
    <property type="match status" value="1"/>
</dbReference>
<evidence type="ECO:0000313" key="2">
    <source>
        <dbReference type="Proteomes" id="UP000008641"/>
    </source>
</evidence>
<dbReference type="KEGG" id="wvi:Weevi_0604"/>
<gene>
    <name evidence="1" type="ordered locus">Weevi_0604</name>
</gene>
<name>F0NZR4_WEEVC</name>
<keyword evidence="1" id="KW-0378">Hydrolase</keyword>
<sequence>MRRKLYLFDFDGTLTNVDSLFDFLKFSFPSEYNRIFRKHFISFVLTKLKITDAAQAKEAFIADFLQGKSRKELEQLAQAYFRAKKDVILRDKAKKYVEAINNYHDKFIVSASVDIWLQPFADYFGCGLICTQAEYDERDVFTGKFASENCNYQQKKIRIEKEIDLSLYDEILAFGDTKGDAAMLSLATEPHFRFFE</sequence>
<dbReference type="AlphaFoldDB" id="F0NZR4"/>
<dbReference type="Gene3D" id="1.20.1440.100">
    <property type="entry name" value="SG protein - dephosphorylation function"/>
    <property type="match status" value="1"/>
</dbReference>
<keyword evidence="2" id="KW-1185">Reference proteome</keyword>
<dbReference type="Pfam" id="PF12710">
    <property type="entry name" value="HAD"/>
    <property type="match status" value="1"/>
</dbReference>
<dbReference type="NCBIfam" id="TIGR01490">
    <property type="entry name" value="HAD-SF-IB-hyp1"/>
    <property type="match status" value="1"/>
</dbReference>
<dbReference type="GO" id="GO:0016787">
    <property type="term" value="F:hydrolase activity"/>
    <property type="evidence" value="ECO:0007669"/>
    <property type="project" value="UniProtKB-KW"/>
</dbReference>
<evidence type="ECO:0000313" key="1">
    <source>
        <dbReference type="EMBL" id="ADX67323.1"/>
    </source>
</evidence>
<accession>F0NZR4</accession>
<dbReference type="NCBIfam" id="TIGR01488">
    <property type="entry name" value="HAD-SF-IB"/>
    <property type="match status" value="1"/>
</dbReference>
<dbReference type="HOGENOM" id="CLU_052657_2_1_10"/>
<dbReference type="OrthoDB" id="9794212at2"/>
<dbReference type="EMBL" id="CP002455">
    <property type="protein sequence ID" value="ADX67323.1"/>
    <property type="molecule type" value="Genomic_DNA"/>
</dbReference>
<organism evidence="1 2">
    <name type="scientific">Weeksella virosa (strain ATCC 43766 / DSM 16922 / JCM 21250 / CCUG 30538 / CDC 9751 / IAM 14551 / NBRC 16016 / NCTC 11634 / CL345/78)</name>
    <dbReference type="NCBI Taxonomy" id="865938"/>
    <lineage>
        <taxon>Bacteria</taxon>
        <taxon>Pseudomonadati</taxon>
        <taxon>Bacteroidota</taxon>
        <taxon>Flavobacteriia</taxon>
        <taxon>Flavobacteriales</taxon>
        <taxon>Weeksellaceae</taxon>
        <taxon>Weeksella</taxon>
    </lineage>
</organism>
<protein>
    <submittedName>
        <fullName evidence="1">HAD-superfamily subfamily IB hydrolase, TIGR01490</fullName>
    </submittedName>
</protein>